<evidence type="ECO:0000313" key="2">
    <source>
        <dbReference type="Proteomes" id="UP000478052"/>
    </source>
</evidence>
<dbReference type="EMBL" id="VUJU01003980">
    <property type="protein sequence ID" value="KAF0755949.1"/>
    <property type="molecule type" value="Genomic_DNA"/>
</dbReference>
<evidence type="ECO:0000313" key="1">
    <source>
        <dbReference type="EMBL" id="KAF0755949.1"/>
    </source>
</evidence>
<keyword evidence="2" id="KW-1185">Reference proteome</keyword>
<protein>
    <submittedName>
        <fullName evidence="1">MULE domain-containing protein</fullName>
    </submittedName>
</protein>
<proteinExistence type="predicted"/>
<sequence length="74" mass="8493">MDLSTAAIGLEIEIIETTKIWVCLNENKEKCKGRMRTKNIEIINFSDDLCKPDVATSECEKTEESSYTESEIFR</sequence>
<organism evidence="1 2">
    <name type="scientific">Aphis craccivora</name>
    <name type="common">Cowpea aphid</name>
    <dbReference type="NCBI Taxonomy" id="307492"/>
    <lineage>
        <taxon>Eukaryota</taxon>
        <taxon>Metazoa</taxon>
        <taxon>Ecdysozoa</taxon>
        <taxon>Arthropoda</taxon>
        <taxon>Hexapoda</taxon>
        <taxon>Insecta</taxon>
        <taxon>Pterygota</taxon>
        <taxon>Neoptera</taxon>
        <taxon>Paraneoptera</taxon>
        <taxon>Hemiptera</taxon>
        <taxon>Sternorrhyncha</taxon>
        <taxon>Aphidomorpha</taxon>
        <taxon>Aphidoidea</taxon>
        <taxon>Aphididae</taxon>
        <taxon>Aphidini</taxon>
        <taxon>Aphis</taxon>
        <taxon>Aphis</taxon>
    </lineage>
</organism>
<name>A0A6G0YH79_APHCR</name>
<gene>
    <name evidence="1" type="ORF">FWK35_00014189</name>
</gene>
<accession>A0A6G0YH79</accession>
<dbReference type="Proteomes" id="UP000478052">
    <property type="component" value="Unassembled WGS sequence"/>
</dbReference>
<comment type="caution">
    <text evidence="1">The sequence shown here is derived from an EMBL/GenBank/DDBJ whole genome shotgun (WGS) entry which is preliminary data.</text>
</comment>
<reference evidence="1 2" key="1">
    <citation type="submission" date="2019-08" db="EMBL/GenBank/DDBJ databases">
        <title>Whole genome of Aphis craccivora.</title>
        <authorList>
            <person name="Voronova N.V."/>
            <person name="Shulinski R.S."/>
            <person name="Bandarenka Y.V."/>
            <person name="Zhorov D.G."/>
            <person name="Warner D."/>
        </authorList>
    </citation>
    <scope>NUCLEOTIDE SEQUENCE [LARGE SCALE GENOMIC DNA]</scope>
    <source>
        <strain evidence="1">180601</strain>
        <tissue evidence="1">Whole Body</tissue>
    </source>
</reference>
<dbReference type="AlphaFoldDB" id="A0A6G0YH79"/>